<dbReference type="Gene3D" id="3.30.70.100">
    <property type="match status" value="2"/>
</dbReference>
<accession>A0ABT6GHG8</accession>
<keyword evidence="2" id="KW-1185">Reference proteome</keyword>
<dbReference type="EMBL" id="JARSBO010000014">
    <property type="protein sequence ID" value="MDG4721537.1"/>
    <property type="molecule type" value="Genomic_DNA"/>
</dbReference>
<dbReference type="RefSeq" id="WP_114104415.1">
    <property type="nucleotide sequence ID" value="NZ_JARSBO010000014.1"/>
</dbReference>
<dbReference type="InterPro" id="IPR014910">
    <property type="entry name" value="YdhR"/>
</dbReference>
<dbReference type="SUPFAM" id="SSF54909">
    <property type="entry name" value="Dimeric alpha+beta barrel"/>
    <property type="match status" value="2"/>
</dbReference>
<dbReference type="InterPro" id="IPR006311">
    <property type="entry name" value="TAT_signal"/>
</dbReference>
<organism evidence="1 2">
    <name type="scientific">Thalassospira aquimaris</name>
    <dbReference type="NCBI Taxonomy" id="3037796"/>
    <lineage>
        <taxon>Bacteria</taxon>
        <taxon>Pseudomonadati</taxon>
        <taxon>Pseudomonadota</taxon>
        <taxon>Alphaproteobacteria</taxon>
        <taxon>Rhodospirillales</taxon>
        <taxon>Thalassospiraceae</taxon>
        <taxon>Thalassospira</taxon>
    </lineage>
</organism>
<name>A0ABT6GHG8_9PROT</name>
<dbReference type="PANTHER" id="PTHR39169">
    <property type="match status" value="1"/>
</dbReference>
<evidence type="ECO:0000313" key="1">
    <source>
        <dbReference type="EMBL" id="MDG4721537.1"/>
    </source>
</evidence>
<dbReference type="PANTHER" id="PTHR39169:SF1">
    <property type="entry name" value="MONOOXYGENASE YDHR-RELATED"/>
    <property type="match status" value="1"/>
</dbReference>
<dbReference type="InterPro" id="IPR011008">
    <property type="entry name" value="Dimeric_a/b-barrel"/>
</dbReference>
<dbReference type="PROSITE" id="PS51318">
    <property type="entry name" value="TAT"/>
    <property type="match status" value="1"/>
</dbReference>
<gene>
    <name evidence="1" type="ORF">P7680_21200</name>
</gene>
<comment type="caution">
    <text evidence="1">The sequence shown here is derived from an EMBL/GenBank/DDBJ whole genome shotgun (WGS) entry which is preliminary data.</text>
</comment>
<proteinExistence type="predicted"/>
<dbReference type="Pfam" id="PF08803">
    <property type="entry name" value="ydhR"/>
    <property type="match status" value="1"/>
</dbReference>
<dbReference type="Proteomes" id="UP001529180">
    <property type="component" value="Unassembled WGS sequence"/>
</dbReference>
<evidence type="ECO:0000313" key="2">
    <source>
        <dbReference type="Proteomes" id="UP001529180"/>
    </source>
</evidence>
<protein>
    <submittedName>
        <fullName evidence="1">YdhR family protein</fullName>
    </submittedName>
</protein>
<reference evidence="1 2" key="1">
    <citation type="submission" date="2023-03" db="EMBL/GenBank/DDBJ databases">
        <title>Strain FZY0004 represents a novel species in the genus Thalassospira isolated from seawater.</title>
        <authorList>
            <person name="Fu Z.-Y."/>
        </authorList>
    </citation>
    <scope>NUCLEOTIDE SEQUENCE [LARGE SCALE GENOMIC DNA]</scope>
    <source>
        <strain evidence="1 2">FZY0004</strain>
    </source>
</reference>
<sequence>MTIGPKRPSLSEHETGHRPDRRTFLKQAGTGIALAGTALITPTFLQAATAAKNGNTAMTQNAFVYTELQISAPFDQVPWQAINDKIKAQPGFINKTWLSGLGNNSAGGIYAFDSIENAQKFVTDYFPAEARGFGVAQTTRVFDAVATREASLDMNSAHYGVRLDRKPAAFVYTEVQLNVLPFDNGPWRKFNPILKQQPGLMAKTWLSGLHTGTVGGFYAFDSIENAKRFAIDYFPTETKELNAAFYTRIFDAAPTEAASLDMASPFYG</sequence>